<dbReference type="STRING" id="70448.A0A090N461"/>
<dbReference type="RefSeq" id="XP_003081522.2">
    <property type="nucleotide sequence ID" value="XM_003081474.2"/>
</dbReference>
<dbReference type="InterPro" id="IPR007577">
    <property type="entry name" value="GlycoTrfase_DXD_sugar-bd_CS"/>
</dbReference>
<dbReference type="InterPro" id="IPR029063">
    <property type="entry name" value="SAM-dependent_MTases_sf"/>
</dbReference>
<keyword evidence="3" id="KW-1185">Reference proteome</keyword>
<dbReference type="GO" id="GO:0006487">
    <property type="term" value="P:protein N-linked glycosylation"/>
    <property type="evidence" value="ECO:0007669"/>
    <property type="project" value="TreeGrafter"/>
</dbReference>
<evidence type="ECO:0000256" key="1">
    <source>
        <dbReference type="SAM" id="MobiDB-lite"/>
    </source>
</evidence>
<organism evidence="2 3">
    <name type="scientific">Ostreococcus tauri</name>
    <name type="common">Marine green alga</name>
    <dbReference type="NCBI Taxonomy" id="70448"/>
    <lineage>
        <taxon>Eukaryota</taxon>
        <taxon>Viridiplantae</taxon>
        <taxon>Chlorophyta</taxon>
        <taxon>Mamiellophyceae</taxon>
        <taxon>Mamiellales</taxon>
        <taxon>Bathycoccaceae</taxon>
        <taxon>Ostreococcus</taxon>
    </lineage>
</organism>
<dbReference type="Pfam" id="PF04488">
    <property type="entry name" value="Gly_transf_sug"/>
    <property type="match status" value="1"/>
</dbReference>
<dbReference type="GeneID" id="9832255"/>
<dbReference type="EMBL" id="CAID01000010">
    <property type="protein sequence ID" value="CEF99308.1"/>
    <property type="molecule type" value="Genomic_DNA"/>
</dbReference>
<feature type="compositionally biased region" description="Basic and acidic residues" evidence="1">
    <location>
        <begin position="21"/>
        <end position="37"/>
    </location>
</feature>
<dbReference type="GO" id="GO:0000009">
    <property type="term" value="F:alpha-1,6-mannosyltransferase activity"/>
    <property type="evidence" value="ECO:0007669"/>
    <property type="project" value="InterPro"/>
</dbReference>
<dbReference type="SUPFAM" id="SSF53335">
    <property type="entry name" value="S-adenosyl-L-methionine-dependent methyltransferases"/>
    <property type="match status" value="1"/>
</dbReference>
<reference evidence="2 3" key="2">
    <citation type="journal article" date="2014" name="BMC Genomics">
        <title>An improved genome of the model marine alga Ostreococcus tauri unfolds by assessing Illumina de novo assemblies.</title>
        <authorList>
            <person name="Blanc-Mathieu R."/>
            <person name="Verhelst B."/>
            <person name="Derelle E."/>
            <person name="Rombauts S."/>
            <person name="Bouget F.Y."/>
            <person name="Carre I."/>
            <person name="Chateau A."/>
            <person name="Eyre-Walker A."/>
            <person name="Grimsley N."/>
            <person name="Moreau H."/>
            <person name="Piegu B."/>
            <person name="Rivals E."/>
            <person name="Schackwitz W."/>
            <person name="Van de Peer Y."/>
            <person name="Piganeau G."/>
        </authorList>
    </citation>
    <scope>NUCLEOTIDE SEQUENCE [LARGE SCALE GENOMIC DNA]</scope>
    <source>
        <strain evidence="3">OTTH 0595 / CCAP 157/2 / RCC745</strain>
    </source>
</reference>
<dbReference type="OrthoDB" id="411251at2759"/>
<evidence type="ECO:0000313" key="2">
    <source>
        <dbReference type="EMBL" id="CEF99308.1"/>
    </source>
</evidence>
<dbReference type="InParanoid" id="A0A090N461"/>
<comment type="caution">
    <text evidence="2">The sequence shown here is derived from an EMBL/GenBank/DDBJ whole genome shotgun (WGS) entry which is preliminary data.</text>
</comment>
<dbReference type="KEGG" id="ota:OT_ostta10g00870"/>
<evidence type="ECO:0000313" key="3">
    <source>
        <dbReference type="Proteomes" id="UP000009170"/>
    </source>
</evidence>
<name>A0A090N461_OSTTA</name>
<sequence length="668" mass="75109">MRAARQRAHARYDDDTASSFRDPERGVRERNDGKYDKISSGKTVESIRQKTLASVRRVFDGARARPKTTAIVLMIILLMYAGRSSEEPVGAAVGASAAAARRPSARASGPKLVPRVIHQTFKSRASLTVANKAAMETWRVMNPLWEVRFYDDDDCERFVGDHFPEYAEAYASLEKKVEQSDFFRYLVVLKHGGVYADIDTECRRSLDDVVDAKDTLVVGWEDEFATDARAYSRHFVRRRQMLNWVFAGAPGHPALIAVAEHIKNGATKVFTKASNRNTLERTGPGAFTDAVMKHFEYVRVSGEKSWNVKVLPKVIFGTHPLGEEGVSQSHPDVFVAHKYSGGWKQKTGWNGRRSWTDHVAILYHSIRNDLPRYRERAALRDENFQMPAVDKDRMYPVNVMWSPSFDLLNPLLGTAVPGIDAEVRGSEGYWLTLYGRPRVVMQKPLRAGENPAEILFYSLERTPGESAVFVDIGAGFGYYSLAAALMGDVVHAYEWGKKFLPHFKAAIEHNNLVDKIKIGTQHETLSSGDEFKRLLGLHDKIDAMRIAGRGFDCEIFEGFKTLLEAGKHPRVLMFESRTALVRALSAEMDEDVAIMFEYLWNQGYTDVGHVGPACDGRGVRKVKSQSRGQKSKFEGTSWCRADESSFKGIVNAMHEYEAEVVMMFHTSA</sequence>
<accession>A0A090N461</accession>
<dbReference type="InterPro" id="IPR039367">
    <property type="entry name" value="Och1-like"/>
</dbReference>
<dbReference type="AlphaFoldDB" id="A0A090N461"/>
<feature type="region of interest" description="Disordered" evidence="1">
    <location>
        <begin position="1"/>
        <end position="37"/>
    </location>
</feature>
<dbReference type="PANTHER" id="PTHR31834">
    <property type="entry name" value="INITIATION-SPECIFIC ALPHA-1,6-MANNOSYLTRANSFERASE"/>
    <property type="match status" value="1"/>
</dbReference>
<reference evidence="3" key="1">
    <citation type="journal article" date="2006" name="Proc. Natl. Acad. Sci. U.S.A.">
        <title>Genome analysis of the smallest free-living eukaryote Ostreococcus tauri unveils many unique features.</title>
        <authorList>
            <person name="Derelle E."/>
            <person name="Ferraz C."/>
            <person name="Rombauts S."/>
            <person name="Rouze P."/>
            <person name="Worden A.Z."/>
            <person name="Robbens S."/>
            <person name="Partensky F."/>
            <person name="Degroeve S."/>
            <person name="Echeynie S."/>
            <person name="Cooke R."/>
            <person name="Saeys Y."/>
            <person name="Wuyts J."/>
            <person name="Jabbari K."/>
            <person name="Bowler C."/>
            <person name="Panaud O."/>
            <person name="Piegu B."/>
            <person name="Ball S.G."/>
            <person name="Ral J.-P."/>
            <person name="Bouget F.-Y."/>
            <person name="Piganeau G."/>
            <person name="De Baets B."/>
            <person name="Picard A."/>
            <person name="Delseny M."/>
            <person name="Demaille J."/>
            <person name="Van de Peer Y."/>
            <person name="Moreau H."/>
        </authorList>
    </citation>
    <scope>NUCLEOTIDE SEQUENCE [LARGE SCALE GENOMIC DNA]</scope>
    <source>
        <strain evidence="3">OTTH 0595 / CCAP 157/2 / RCC745</strain>
    </source>
</reference>
<protein>
    <submittedName>
        <fullName evidence="2">Glycosyltransferase, DXD sugar-binding motif</fullName>
    </submittedName>
</protein>
<gene>
    <name evidence="2" type="ORF">OT_ostta10g00870</name>
</gene>
<proteinExistence type="predicted"/>
<dbReference type="Proteomes" id="UP000009170">
    <property type="component" value="Unassembled WGS sequence"/>
</dbReference>
<dbReference type="GO" id="GO:0000136">
    <property type="term" value="C:mannan polymerase complex"/>
    <property type="evidence" value="ECO:0007669"/>
    <property type="project" value="TreeGrafter"/>
</dbReference>
<dbReference type="Gene3D" id="3.90.550.20">
    <property type="match status" value="1"/>
</dbReference>
<dbReference type="SUPFAM" id="SSF53448">
    <property type="entry name" value="Nucleotide-diphospho-sugar transferases"/>
    <property type="match status" value="1"/>
</dbReference>
<dbReference type="PANTHER" id="PTHR31834:SF1">
    <property type="entry name" value="INITIATION-SPECIFIC ALPHA-1,6-MANNOSYLTRANSFERASE"/>
    <property type="match status" value="1"/>
</dbReference>
<dbReference type="Gene3D" id="3.40.50.150">
    <property type="entry name" value="Vaccinia Virus protein VP39"/>
    <property type="match status" value="1"/>
</dbReference>
<dbReference type="InterPro" id="IPR029044">
    <property type="entry name" value="Nucleotide-diphossugar_trans"/>
</dbReference>